<evidence type="ECO:0000256" key="1">
    <source>
        <dbReference type="ARBA" id="ARBA00022679"/>
    </source>
</evidence>
<proteinExistence type="predicted"/>
<feature type="domain" description="Glycosyl transferase family 1" evidence="2">
    <location>
        <begin position="206"/>
        <end position="367"/>
    </location>
</feature>
<dbReference type="InterPro" id="IPR001296">
    <property type="entry name" value="Glyco_trans_1"/>
</dbReference>
<dbReference type="OrthoDB" id="9797829at2"/>
<dbReference type="CDD" id="cd03809">
    <property type="entry name" value="GT4_MtfB-like"/>
    <property type="match status" value="1"/>
</dbReference>
<dbReference type="InterPro" id="IPR028098">
    <property type="entry name" value="Glyco_trans_4-like_N"/>
</dbReference>
<evidence type="ECO:0000259" key="3">
    <source>
        <dbReference type="Pfam" id="PF13439"/>
    </source>
</evidence>
<accession>A0A1G8DM46</accession>
<dbReference type="AlphaFoldDB" id="A0A1G8DM46"/>
<dbReference type="EMBL" id="FNDE01000034">
    <property type="protein sequence ID" value="SDH58539.1"/>
    <property type="molecule type" value="Genomic_DNA"/>
</dbReference>
<dbReference type="SUPFAM" id="SSF53756">
    <property type="entry name" value="UDP-Glycosyltransferase/glycogen phosphorylase"/>
    <property type="match status" value="1"/>
</dbReference>
<protein>
    <submittedName>
        <fullName evidence="4">Glycosyltransferase involved in cell wall bisynthesis</fullName>
    </submittedName>
</protein>
<dbReference type="Pfam" id="PF00534">
    <property type="entry name" value="Glycos_transf_1"/>
    <property type="match status" value="1"/>
</dbReference>
<organism evidence="4 5">
    <name type="scientific">Aneurinibacillus thermoaerophilus</name>
    <dbReference type="NCBI Taxonomy" id="143495"/>
    <lineage>
        <taxon>Bacteria</taxon>
        <taxon>Bacillati</taxon>
        <taxon>Bacillota</taxon>
        <taxon>Bacilli</taxon>
        <taxon>Bacillales</taxon>
        <taxon>Paenibacillaceae</taxon>
        <taxon>Aneurinibacillus group</taxon>
        <taxon>Aneurinibacillus</taxon>
    </lineage>
</organism>
<dbReference type="GO" id="GO:0009103">
    <property type="term" value="P:lipopolysaccharide biosynthetic process"/>
    <property type="evidence" value="ECO:0007669"/>
    <property type="project" value="TreeGrafter"/>
</dbReference>
<feature type="domain" description="Glycosyltransferase subfamily 4-like N-terminal" evidence="3">
    <location>
        <begin position="31"/>
        <end position="190"/>
    </location>
</feature>
<dbReference type="Pfam" id="PF13439">
    <property type="entry name" value="Glyco_transf_4"/>
    <property type="match status" value="1"/>
</dbReference>
<name>A0A1G8DM46_ANETH</name>
<dbReference type="PANTHER" id="PTHR46401">
    <property type="entry name" value="GLYCOSYLTRANSFERASE WBBK-RELATED"/>
    <property type="match status" value="1"/>
</dbReference>
<evidence type="ECO:0000259" key="2">
    <source>
        <dbReference type="Pfam" id="PF00534"/>
    </source>
</evidence>
<keyword evidence="1 4" id="KW-0808">Transferase</keyword>
<reference evidence="4 5" key="1">
    <citation type="submission" date="2016-10" db="EMBL/GenBank/DDBJ databases">
        <authorList>
            <person name="de Groot N.N."/>
        </authorList>
    </citation>
    <scope>NUCLEOTIDE SEQUENCE [LARGE SCALE GENOMIC DNA]</scope>
    <source>
        <strain evidence="4 5">L 420-91</strain>
    </source>
</reference>
<gene>
    <name evidence="4" type="ORF">SAMN04489735_103427</name>
</gene>
<dbReference type="Proteomes" id="UP000198956">
    <property type="component" value="Unassembled WGS sequence"/>
</dbReference>
<dbReference type="FunFam" id="3.40.50.2000:FF:000119">
    <property type="entry name" value="Glycosyl transferase group 1"/>
    <property type="match status" value="1"/>
</dbReference>
<sequence length="389" mass="45120">MGDNLQGPVFLGGIIIKVLFESQPLLGRRTGIGRYVERLTASLQENQDIDLFYWFNQQFNVKLLQMLDVPSTKIRNSRYFYKVIRRLMKPNFLHDLPVDLGESFDIFHGGNFITYQTRKAKNVLTIHDLAFLQFPEVASEQTYRHHSLWLPYSIKKADHIIAVSQHTKEDIIRYYDVPDEKISVIYLAADDQIKKEDRPLKEEVQAKYNLPEKYALYVGTIEPRKNIPFMLEGYALAKQKYKFPHKLVIAGAKGWKYEKVYETFEKYRLHNDVIFTGYVEDMDLPVLYENADVFLFPSRYEGFGIPVLEAMQCGVAVIASNVSSLPEIVGEAGRLVSLEKPEEFIDSIGELLTNEAKRREYEEAGRRQARMFSWKKAASETVTVYRSLL</sequence>
<dbReference type="Gene3D" id="3.40.50.2000">
    <property type="entry name" value="Glycogen Phosphorylase B"/>
    <property type="match status" value="2"/>
</dbReference>
<dbReference type="RefSeq" id="WP_091261018.1">
    <property type="nucleotide sequence ID" value="NZ_FNDE01000034.1"/>
</dbReference>
<evidence type="ECO:0000313" key="5">
    <source>
        <dbReference type="Proteomes" id="UP000198956"/>
    </source>
</evidence>
<dbReference type="GO" id="GO:0016757">
    <property type="term" value="F:glycosyltransferase activity"/>
    <property type="evidence" value="ECO:0007669"/>
    <property type="project" value="InterPro"/>
</dbReference>
<evidence type="ECO:0000313" key="4">
    <source>
        <dbReference type="EMBL" id="SDH58539.1"/>
    </source>
</evidence>
<dbReference type="PANTHER" id="PTHR46401:SF2">
    <property type="entry name" value="GLYCOSYLTRANSFERASE WBBK-RELATED"/>
    <property type="match status" value="1"/>
</dbReference>